<dbReference type="InterPro" id="IPR000523">
    <property type="entry name" value="Mg_chelatse_chII-like_cat_dom"/>
</dbReference>
<sequence>MRPVMGVTLHGVEARKVEVEVEITGGLFSVSVVGLPDTAVKEARERVRAALRAVGLNVRGRVAINLAPADLPKEGALLDLPMAVGIAVAMGEASPPEGAILMGELALDGRVRKARGVVPAALLALREGWKIFVPRENVDEVSLIKGVCAYAVENLGELLAHLRGERPLQRVKPHPIPEDPLKADPDLSEIKGHSQAKRALEIAAAGHHNIFMIGSPGSGKTMLARALRGILPPLSDQEAMEVLLVKSTVGLSPGNVKERPFRIVHHTASTVAVCGGGPNLRPGEVSLAHRGVLFLDEFTEFRRELIEALRQPLEDGSIVVSRASGSVSYPARVLLVAACNPCPCGYLGDPSKQCRCSAAAIERYQRKISGPIVDRMDLYVSVPRLSPQELVSFSPAKSEDSATVRERVAEARKRQLSRWEKWGYSCNAEVPEKILKRHLNLSPEALGFLEKMAGKLQLTGRGITRILRVARTIADLDGASFVSMGHLSEALAYRKGASMPWTS</sequence>
<dbReference type="GO" id="GO:0005524">
    <property type="term" value="F:ATP binding"/>
    <property type="evidence" value="ECO:0007669"/>
    <property type="project" value="UniProtKB-KW"/>
</dbReference>
<evidence type="ECO:0000256" key="3">
    <source>
        <dbReference type="ARBA" id="ARBA00022840"/>
    </source>
</evidence>
<dbReference type="InterPro" id="IPR014721">
    <property type="entry name" value="Ribsml_uS5_D2-typ_fold_subgr"/>
</dbReference>
<reference evidence="6" key="1">
    <citation type="submission" date="2011-10" db="EMBL/GenBank/DDBJ databases">
        <title>The complete genome of chromosome of Thermovirga lienii DSM 17291.</title>
        <authorList>
            <consortium name="US DOE Joint Genome Institute (JGI-PGF)"/>
            <person name="Lucas S."/>
            <person name="Copeland A."/>
            <person name="Lapidus A."/>
            <person name="Glavina del Rio T."/>
            <person name="Dalin E."/>
            <person name="Tice H."/>
            <person name="Bruce D."/>
            <person name="Goodwin L."/>
            <person name="Pitluck S."/>
            <person name="Peters L."/>
            <person name="Mikhailova N."/>
            <person name="Saunders E."/>
            <person name="Kyrpides N."/>
            <person name="Mavromatis K."/>
            <person name="Ivanova N."/>
            <person name="Last F.I."/>
            <person name="Brettin T."/>
            <person name="Detter J.C."/>
            <person name="Han C."/>
            <person name="Larimer F."/>
            <person name="Land M."/>
            <person name="Hauser L."/>
            <person name="Markowitz V."/>
            <person name="Cheng J.-F."/>
            <person name="Hugenholtz P."/>
            <person name="Woyke T."/>
            <person name="Wu D."/>
            <person name="Spring S."/>
            <person name="Schroeder M."/>
            <person name="Brambilla E.-M."/>
            <person name="Klenk H.-P."/>
            <person name="Eisen J.A."/>
        </authorList>
    </citation>
    <scope>NUCLEOTIDE SEQUENCE [LARGE SCALE GENOMIC DNA]</scope>
    <source>
        <strain evidence="6">ATCC BAA-1197 / DSM 17291 / Cas60314</strain>
    </source>
</reference>
<comment type="similarity">
    <text evidence="1">Belongs to the Mg-chelatase subunits D/I family. ComM subfamily.</text>
</comment>
<dbReference type="Pfam" id="PF13541">
    <property type="entry name" value="ChlI"/>
    <property type="match status" value="1"/>
</dbReference>
<keyword evidence="3" id="KW-0067">ATP-binding</keyword>
<dbReference type="GO" id="GO:0003677">
    <property type="term" value="F:DNA binding"/>
    <property type="evidence" value="ECO:0007669"/>
    <property type="project" value="InterPro"/>
</dbReference>
<dbReference type="SUPFAM" id="SSF52540">
    <property type="entry name" value="P-loop containing nucleoside triphosphate hydrolases"/>
    <property type="match status" value="1"/>
</dbReference>
<dbReference type="InterPro" id="IPR003593">
    <property type="entry name" value="AAA+_ATPase"/>
</dbReference>
<proteinExistence type="inferred from homology"/>
<evidence type="ECO:0000256" key="2">
    <source>
        <dbReference type="ARBA" id="ARBA00022741"/>
    </source>
</evidence>
<dbReference type="InterPro" id="IPR027417">
    <property type="entry name" value="P-loop_NTPase"/>
</dbReference>
<dbReference type="EMBL" id="CP003096">
    <property type="protein sequence ID" value="AER66263.1"/>
    <property type="molecule type" value="Genomic_DNA"/>
</dbReference>
<dbReference type="STRING" id="580340.Tlie_0528"/>
<dbReference type="InterPro" id="IPR020568">
    <property type="entry name" value="Ribosomal_Su5_D2-typ_SF"/>
</dbReference>
<dbReference type="InterPro" id="IPR004482">
    <property type="entry name" value="Mg_chelat-rel"/>
</dbReference>
<reference evidence="5 6" key="2">
    <citation type="journal article" date="2012" name="Stand. Genomic Sci.">
        <title>Genome sequence of the moderately thermophilic, amino-acid-degrading and sulfur-reducing bacterium Thermovirga lienii type strain (Cas60314(T)).</title>
        <authorList>
            <person name="Goker M."/>
            <person name="Saunders E."/>
            <person name="Lapidus A."/>
            <person name="Nolan M."/>
            <person name="Lucas S."/>
            <person name="Hammon N."/>
            <person name="Deshpande S."/>
            <person name="Cheng J.F."/>
            <person name="Han C."/>
            <person name="Tapia R."/>
            <person name="Goodwin L.A."/>
            <person name="Pitluck S."/>
            <person name="Liolios K."/>
            <person name="Mavromatis K."/>
            <person name="Pagani I."/>
            <person name="Ivanova N."/>
            <person name="Mikhailova N."/>
            <person name="Pati A."/>
            <person name="Chen A."/>
            <person name="Palaniappan K."/>
            <person name="Land M."/>
            <person name="Chang Y.J."/>
            <person name="Jeffries C.D."/>
            <person name="Brambilla E.M."/>
            <person name="Rohde M."/>
            <person name="Spring S."/>
            <person name="Detter J.C."/>
            <person name="Woyke T."/>
            <person name="Bristow J."/>
            <person name="Eisen J.A."/>
            <person name="Markowitz V."/>
            <person name="Hugenholtz P."/>
            <person name="Kyrpides N.C."/>
            <person name="Klenk H.P."/>
        </authorList>
    </citation>
    <scope>NUCLEOTIDE SEQUENCE [LARGE SCALE GENOMIC DNA]</scope>
    <source>
        <strain evidence="6">ATCC BAA-1197 / DSM 17291 / Cas60314</strain>
    </source>
</reference>
<evidence type="ECO:0000313" key="6">
    <source>
        <dbReference type="Proteomes" id="UP000005868"/>
    </source>
</evidence>
<dbReference type="eggNOG" id="COG0606">
    <property type="taxonomic scope" value="Bacteria"/>
</dbReference>
<dbReference type="Gene3D" id="3.30.230.10">
    <property type="match status" value="1"/>
</dbReference>
<dbReference type="PROSITE" id="PS50051">
    <property type="entry name" value="MCM_2"/>
    <property type="match status" value="1"/>
</dbReference>
<protein>
    <submittedName>
        <fullName evidence="5">Mg chelatase, subunit ChlI</fullName>
    </submittedName>
</protein>
<evidence type="ECO:0000313" key="5">
    <source>
        <dbReference type="EMBL" id="AER66263.1"/>
    </source>
</evidence>
<name>G7V827_THELD</name>
<dbReference type="PANTHER" id="PTHR32039">
    <property type="entry name" value="MAGNESIUM-CHELATASE SUBUNIT CHLI"/>
    <property type="match status" value="1"/>
</dbReference>
<dbReference type="Proteomes" id="UP000005868">
    <property type="component" value="Chromosome"/>
</dbReference>
<dbReference type="Gene3D" id="3.40.50.300">
    <property type="entry name" value="P-loop containing nucleotide triphosphate hydrolases"/>
    <property type="match status" value="1"/>
</dbReference>
<dbReference type="NCBIfam" id="TIGR00368">
    <property type="entry name" value="YifB family Mg chelatase-like AAA ATPase"/>
    <property type="match status" value="1"/>
</dbReference>
<dbReference type="KEGG" id="tli:Tlie_0528"/>
<accession>G7V827</accession>
<dbReference type="Pfam" id="PF13335">
    <property type="entry name" value="Mg_chelatase_C"/>
    <property type="match status" value="1"/>
</dbReference>
<dbReference type="InterPro" id="IPR025158">
    <property type="entry name" value="Mg_chelat-rel_C"/>
</dbReference>
<feature type="domain" description="MCM C-terminal AAA(+) ATPase" evidence="4">
    <location>
        <begin position="280"/>
        <end position="382"/>
    </location>
</feature>
<gene>
    <name evidence="5" type="ordered locus">Tlie_0528</name>
</gene>
<organism evidence="5 6">
    <name type="scientific">Thermovirga lienii (strain ATCC BAA-1197 / DSM 17291 / Cas60314)</name>
    <dbReference type="NCBI Taxonomy" id="580340"/>
    <lineage>
        <taxon>Bacteria</taxon>
        <taxon>Thermotogati</taxon>
        <taxon>Synergistota</taxon>
        <taxon>Synergistia</taxon>
        <taxon>Synergistales</taxon>
        <taxon>Thermovirgaceae</taxon>
        <taxon>Thermovirga</taxon>
    </lineage>
</organism>
<dbReference type="SMART" id="SM00382">
    <property type="entry name" value="AAA"/>
    <property type="match status" value="1"/>
</dbReference>
<dbReference type="PRINTS" id="PR01657">
    <property type="entry name" value="MCMFAMILY"/>
</dbReference>
<keyword evidence="6" id="KW-1185">Reference proteome</keyword>
<dbReference type="PANTHER" id="PTHR32039:SF7">
    <property type="entry name" value="COMPETENCE PROTEIN COMM"/>
    <property type="match status" value="1"/>
</dbReference>
<evidence type="ECO:0000256" key="1">
    <source>
        <dbReference type="ARBA" id="ARBA00006354"/>
    </source>
</evidence>
<evidence type="ECO:0000259" key="4">
    <source>
        <dbReference type="PROSITE" id="PS50051"/>
    </source>
</evidence>
<dbReference type="Pfam" id="PF01078">
    <property type="entry name" value="Mg_chelatase"/>
    <property type="match status" value="1"/>
</dbReference>
<keyword evidence="2" id="KW-0547">Nucleotide-binding</keyword>
<dbReference type="AlphaFoldDB" id="G7V827"/>
<dbReference type="OrthoDB" id="9813147at2"/>
<dbReference type="HOGENOM" id="CLU_026145_1_0_0"/>
<dbReference type="InterPro" id="IPR001208">
    <property type="entry name" value="MCM_dom"/>
</dbReference>
<dbReference type="SUPFAM" id="SSF54211">
    <property type="entry name" value="Ribosomal protein S5 domain 2-like"/>
    <property type="match status" value="1"/>
</dbReference>
<dbReference type="InterPro" id="IPR045006">
    <property type="entry name" value="CHLI-like"/>
</dbReference>